<sequence>MHRSRQIEQEDGTEGEDGIAPLTKADFIKAPGTAMRDWVAKLVGAWLRQELSAHHPCKHFIWIAWQNTAHHHKLVLIGTDKHMPCQPGVIKVNKGKGSNAHFKLEEDGLPLRIITLDELHDLCPSIVGLRQTRVLPDAMLSPHKRKFAELRSDILQILSLQLME</sequence>
<gene>
    <name evidence="2" type="ORF">FIBSPDRAFT_896857</name>
</gene>
<name>A0A166CYB3_9AGAM</name>
<evidence type="ECO:0000256" key="1">
    <source>
        <dbReference type="SAM" id="MobiDB-lite"/>
    </source>
</evidence>
<organism evidence="2 3">
    <name type="scientific">Athelia psychrophila</name>
    <dbReference type="NCBI Taxonomy" id="1759441"/>
    <lineage>
        <taxon>Eukaryota</taxon>
        <taxon>Fungi</taxon>
        <taxon>Dikarya</taxon>
        <taxon>Basidiomycota</taxon>
        <taxon>Agaricomycotina</taxon>
        <taxon>Agaricomycetes</taxon>
        <taxon>Agaricomycetidae</taxon>
        <taxon>Atheliales</taxon>
        <taxon>Atheliaceae</taxon>
        <taxon>Athelia</taxon>
    </lineage>
</organism>
<dbReference type="AlphaFoldDB" id="A0A166CYB3"/>
<feature type="region of interest" description="Disordered" evidence="1">
    <location>
        <begin position="1"/>
        <end position="20"/>
    </location>
</feature>
<dbReference type="OrthoDB" id="10614033at2759"/>
<dbReference type="Proteomes" id="UP000076532">
    <property type="component" value="Unassembled WGS sequence"/>
</dbReference>
<evidence type="ECO:0000313" key="2">
    <source>
        <dbReference type="EMBL" id="KZP14126.1"/>
    </source>
</evidence>
<keyword evidence="3" id="KW-1185">Reference proteome</keyword>
<protein>
    <submittedName>
        <fullName evidence="2">Uncharacterized protein</fullName>
    </submittedName>
</protein>
<proteinExistence type="predicted"/>
<reference evidence="2 3" key="1">
    <citation type="journal article" date="2016" name="Mol. Biol. Evol.">
        <title>Comparative Genomics of Early-Diverging Mushroom-Forming Fungi Provides Insights into the Origins of Lignocellulose Decay Capabilities.</title>
        <authorList>
            <person name="Nagy L.G."/>
            <person name="Riley R."/>
            <person name="Tritt A."/>
            <person name="Adam C."/>
            <person name="Daum C."/>
            <person name="Floudas D."/>
            <person name="Sun H."/>
            <person name="Yadav J.S."/>
            <person name="Pangilinan J."/>
            <person name="Larsson K.H."/>
            <person name="Matsuura K."/>
            <person name="Barry K."/>
            <person name="Labutti K."/>
            <person name="Kuo R."/>
            <person name="Ohm R.A."/>
            <person name="Bhattacharya S.S."/>
            <person name="Shirouzu T."/>
            <person name="Yoshinaga Y."/>
            <person name="Martin F.M."/>
            <person name="Grigoriev I.V."/>
            <person name="Hibbett D.S."/>
        </authorList>
    </citation>
    <scope>NUCLEOTIDE SEQUENCE [LARGE SCALE GENOMIC DNA]</scope>
    <source>
        <strain evidence="2 3">CBS 109695</strain>
    </source>
</reference>
<evidence type="ECO:0000313" key="3">
    <source>
        <dbReference type="Proteomes" id="UP000076532"/>
    </source>
</evidence>
<dbReference type="EMBL" id="KV417622">
    <property type="protein sequence ID" value="KZP14126.1"/>
    <property type="molecule type" value="Genomic_DNA"/>
</dbReference>
<accession>A0A166CYB3</accession>